<dbReference type="EMBL" id="ML208297">
    <property type="protein sequence ID" value="TFK71479.1"/>
    <property type="molecule type" value="Genomic_DNA"/>
</dbReference>
<gene>
    <name evidence="1" type="ORF">BDN72DRAFT_436534</name>
</gene>
<organism evidence="1 2">
    <name type="scientific">Pluteus cervinus</name>
    <dbReference type="NCBI Taxonomy" id="181527"/>
    <lineage>
        <taxon>Eukaryota</taxon>
        <taxon>Fungi</taxon>
        <taxon>Dikarya</taxon>
        <taxon>Basidiomycota</taxon>
        <taxon>Agaricomycotina</taxon>
        <taxon>Agaricomycetes</taxon>
        <taxon>Agaricomycetidae</taxon>
        <taxon>Agaricales</taxon>
        <taxon>Pluteineae</taxon>
        <taxon>Pluteaceae</taxon>
        <taxon>Pluteus</taxon>
    </lineage>
</organism>
<name>A0ACD3B1N3_9AGAR</name>
<dbReference type="Proteomes" id="UP000308600">
    <property type="component" value="Unassembled WGS sequence"/>
</dbReference>
<sequence length="339" mass="37840">MAPWVLFADLVLWSLGRFSSKWFDQPQTQIQTFIVDDHDEELQFKGSWVREVGLQTMFGSAFQNTLTGSRTVGDQMKVEFIGSSIGVYGATNPGSGKLAFNISLDDAPPVTHIQSDGTQNESSTWSISPEFFYMNWGNNHPERHELTITVHEVTESQILWLDYITFESTDLTAGLPLPSLSSNLASPPRDKRSVFWDFNECEAPSIYFLALILPIPLVLIIGVSSLVCCRCRGARSTRSHQGRTIQSGPSSTPRLPFQQAFHSDDSPIPPPYTREPAMPEVAIPSESASIPLAPIPRSPASYSGMVNDLQQQIEELRWENQRIRAELGYVNVSRPPLVR</sequence>
<keyword evidence="2" id="KW-1185">Reference proteome</keyword>
<reference evidence="1 2" key="1">
    <citation type="journal article" date="2019" name="Nat. Ecol. Evol.">
        <title>Megaphylogeny resolves global patterns of mushroom evolution.</title>
        <authorList>
            <person name="Varga T."/>
            <person name="Krizsan K."/>
            <person name="Foldi C."/>
            <person name="Dima B."/>
            <person name="Sanchez-Garcia M."/>
            <person name="Sanchez-Ramirez S."/>
            <person name="Szollosi G.J."/>
            <person name="Szarkandi J.G."/>
            <person name="Papp V."/>
            <person name="Albert L."/>
            <person name="Andreopoulos W."/>
            <person name="Angelini C."/>
            <person name="Antonin V."/>
            <person name="Barry K.W."/>
            <person name="Bougher N.L."/>
            <person name="Buchanan P."/>
            <person name="Buyck B."/>
            <person name="Bense V."/>
            <person name="Catcheside P."/>
            <person name="Chovatia M."/>
            <person name="Cooper J."/>
            <person name="Damon W."/>
            <person name="Desjardin D."/>
            <person name="Finy P."/>
            <person name="Geml J."/>
            <person name="Haridas S."/>
            <person name="Hughes K."/>
            <person name="Justo A."/>
            <person name="Karasinski D."/>
            <person name="Kautmanova I."/>
            <person name="Kiss B."/>
            <person name="Kocsube S."/>
            <person name="Kotiranta H."/>
            <person name="LaButti K.M."/>
            <person name="Lechner B.E."/>
            <person name="Liimatainen K."/>
            <person name="Lipzen A."/>
            <person name="Lukacs Z."/>
            <person name="Mihaltcheva S."/>
            <person name="Morgado L.N."/>
            <person name="Niskanen T."/>
            <person name="Noordeloos M.E."/>
            <person name="Ohm R.A."/>
            <person name="Ortiz-Santana B."/>
            <person name="Ovrebo C."/>
            <person name="Racz N."/>
            <person name="Riley R."/>
            <person name="Savchenko A."/>
            <person name="Shiryaev A."/>
            <person name="Soop K."/>
            <person name="Spirin V."/>
            <person name="Szebenyi C."/>
            <person name="Tomsovsky M."/>
            <person name="Tulloss R.E."/>
            <person name="Uehling J."/>
            <person name="Grigoriev I.V."/>
            <person name="Vagvolgyi C."/>
            <person name="Papp T."/>
            <person name="Martin F.M."/>
            <person name="Miettinen O."/>
            <person name="Hibbett D.S."/>
            <person name="Nagy L.G."/>
        </authorList>
    </citation>
    <scope>NUCLEOTIDE SEQUENCE [LARGE SCALE GENOMIC DNA]</scope>
    <source>
        <strain evidence="1 2">NL-1719</strain>
    </source>
</reference>
<evidence type="ECO:0000313" key="1">
    <source>
        <dbReference type="EMBL" id="TFK71479.1"/>
    </source>
</evidence>
<evidence type="ECO:0000313" key="2">
    <source>
        <dbReference type="Proteomes" id="UP000308600"/>
    </source>
</evidence>
<proteinExistence type="predicted"/>
<accession>A0ACD3B1N3</accession>
<protein>
    <submittedName>
        <fullName evidence="1">Uncharacterized protein</fullName>
    </submittedName>
</protein>